<proteinExistence type="predicted"/>
<dbReference type="EMBL" id="BAVZ01000004">
    <property type="protein sequence ID" value="GAF07854.1"/>
    <property type="molecule type" value="Genomic_DNA"/>
</dbReference>
<sequence length="248" mass="29331">MKELEKIEKLRTFINLYIDKFEDEGSEGSDFKIPEFDLYARDYLGFAENQIKIGTTEARINCISNLKRAVDCQIDTFLFSLSIYEVFKKRNLKFERKLELVEAIGVFNSNSLAKLNKIRNKMEHEYTIPDINEIDLYFDLVSAFVSNLESVITVLTWDEMNFNVYNEEGEFELFFNLKLERGAEQKIVAKWIGKRELNEIIEVSFNEYKCYGFYLRCLYLLNIRNVFASNKYVKDEITKSYNKLCNPI</sequence>
<dbReference type="OrthoDB" id="6844513at2"/>
<gene>
    <name evidence="1" type="ORF">JCM16418_1886</name>
</gene>
<name>W7YZN9_9BACL</name>
<comment type="caution">
    <text evidence="1">The sequence shown here is derived from an EMBL/GenBank/DDBJ whole genome shotgun (WGS) entry which is preliminary data.</text>
</comment>
<keyword evidence="2" id="KW-1185">Reference proteome</keyword>
<dbReference type="RefSeq" id="WP_036647639.1">
    <property type="nucleotide sequence ID" value="NZ_BAVZ01000004.1"/>
</dbReference>
<dbReference type="eggNOG" id="ENOG503317T">
    <property type="taxonomic scope" value="Bacteria"/>
</dbReference>
<dbReference type="Proteomes" id="UP000019364">
    <property type="component" value="Unassembled WGS sequence"/>
</dbReference>
<reference evidence="1 2" key="1">
    <citation type="journal article" date="2014" name="Genome Announc.">
        <title>Draft Genome Sequence of Paenibacillus pini JCM 16418T, Isolated from the Rhizosphere of Pine Tree.</title>
        <authorList>
            <person name="Yuki M."/>
            <person name="Oshima K."/>
            <person name="Suda W."/>
            <person name="Oshida Y."/>
            <person name="Kitamura K."/>
            <person name="Iida Y."/>
            <person name="Hattori M."/>
            <person name="Ohkuma M."/>
        </authorList>
    </citation>
    <scope>NUCLEOTIDE SEQUENCE [LARGE SCALE GENOMIC DNA]</scope>
    <source>
        <strain evidence="1 2">JCM 16418</strain>
    </source>
</reference>
<organism evidence="1 2">
    <name type="scientific">Paenibacillus pini JCM 16418</name>
    <dbReference type="NCBI Taxonomy" id="1236976"/>
    <lineage>
        <taxon>Bacteria</taxon>
        <taxon>Bacillati</taxon>
        <taxon>Bacillota</taxon>
        <taxon>Bacilli</taxon>
        <taxon>Bacillales</taxon>
        <taxon>Paenibacillaceae</taxon>
        <taxon>Paenibacillus</taxon>
    </lineage>
</organism>
<accession>W7YZN9</accession>
<dbReference type="AlphaFoldDB" id="W7YZN9"/>
<evidence type="ECO:0000313" key="1">
    <source>
        <dbReference type="EMBL" id="GAF07854.1"/>
    </source>
</evidence>
<protein>
    <submittedName>
        <fullName evidence="1">Uncharacterized protein</fullName>
    </submittedName>
</protein>
<evidence type="ECO:0000313" key="2">
    <source>
        <dbReference type="Proteomes" id="UP000019364"/>
    </source>
</evidence>